<evidence type="ECO:0000313" key="1">
    <source>
        <dbReference type="EMBL" id="KIM24244.1"/>
    </source>
</evidence>
<proteinExistence type="predicted"/>
<sequence>MVFDESMVPINFLGRRNFAPYFFVKTRQYAVQTRVPIIRHYALGAWVSQRIVPSECQQLTFAGRAGP</sequence>
<dbReference type="Proteomes" id="UP000054097">
    <property type="component" value="Unassembled WGS sequence"/>
</dbReference>
<evidence type="ECO:0000313" key="2">
    <source>
        <dbReference type="Proteomes" id="UP000054097"/>
    </source>
</evidence>
<accession>A0A0C3AW86</accession>
<dbReference type="HOGENOM" id="CLU_2819709_0_0_1"/>
<keyword evidence="2" id="KW-1185">Reference proteome</keyword>
<organism evidence="1 2">
    <name type="scientific">Serendipita vermifera MAFF 305830</name>
    <dbReference type="NCBI Taxonomy" id="933852"/>
    <lineage>
        <taxon>Eukaryota</taxon>
        <taxon>Fungi</taxon>
        <taxon>Dikarya</taxon>
        <taxon>Basidiomycota</taxon>
        <taxon>Agaricomycotina</taxon>
        <taxon>Agaricomycetes</taxon>
        <taxon>Sebacinales</taxon>
        <taxon>Serendipitaceae</taxon>
        <taxon>Serendipita</taxon>
    </lineage>
</organism>
<name>A0A0C3AW86_SERVB</name>
<feature type="non-terminal residue" evidence="1">
    <location>
        <position position="67"/>
    </location>
</feature>
<protein>
    <submittedName>
        <fullName evidence="1">Uncharacterized protein</fullName>
    </submittedName>
</protein>
<dbReference type="EMBL" id="KN824326">
    <property type="protein sequence ID" value="KIM24244.1"/>
    <property type="molecule type" value="Genomic_DNA"/>
</dbReference>
<dbReference type="AlphaFoldDB" id="A0A0C3AW86"/>
<reference evidence="2" key="2">
    <citation type="submission" date="2015-01" db="EMBL/GenBank/DDBJ databases">
        <title>Evolutionary Origins and Diversification of the Mycorrhizal Mutualists.</title>
        <authorList>
            <consortium name="DOE Joint Genome Institute"/>
            <consortium name="Mycorrhizal Genomics Consortium"/>
            <person name="Kohler A."/>
            <person name="Kuo A."/>
            <person name="Nagy L.G."/>
            <person name="Floudas D."/>
            <person name="Copeland A."/>
            <person name="Barry K.W."/>
            <person name="Cichocki N."/>
            <person name="Veneault-Fourrey C."/>
            <person name="LaButti K."/>
            <person name="Lindquist E.A."/>
            <person name="Lipzen A."/>
            <person name="Lundell T."/>
            <person name="Morin E."/>
            <person name="Murat C."/>
            <person name="Riley R."/>
            <person name="Ohm R."/>
            <person name="Sun H."/>
            <person name="Tunlid A."/>
            <person name="Henrissat B."/>
            <person name="Grigoriev I.V."/>
            <person name="Hibbett D.S."/>
            <person name="Martin F."/>
        </authorList>
    </citation>
    <scope>NUCLEOTIDE SEQUENCE [LARGE SCALE GENOMIC DNA]</scope>
    <source>
        <strain evidence="2">MAFF 305830</strain>
    </source>
</reference>
<gene>
    <name evidence="1" type="ORF">M408DRAFT_331878</name>
</gene>
<reference evidence="1 2" key="1">
    <citation type="submission" date="2014-04" db="EMBL/GenBank/DDBJ databases">
        <authorList>
            <consortium name="DOE Joint Genome Institute"/>
            <person name="Kuo A."/>
            <person name="Zuccaro A."/>
            <person name="Kohler A."/>
            <person name="Nagy L.G."/>
            <person name="Floudas D."/>
            <person name="Copeland A."/>
            <person name="Barry K.W."/>
            <person name="Cichocki N."/>
            <person name="Veneault-Fourrey C."/>
            <person name="LaButti K."/>
            <person name="Lindquist E.A."/>
            <person name="Lipzen A."/>
            <person name="Lundell T."/>
            <person name="Morin E."/>
            <person name="Murat C."/>
            <person name="Sun H."/>
            <person name="Tunlid A."/>
            <person name="Henrissat B."/>
            <person name="Grigoriev I.V."/>
            <person name="Hibbett D.S."/>
            <person name="Martin F."/>
            <person name="Nordberg H.P."/>
            <person name="Cantor M.N."/>
            <person name="Hua S.X."/>
        </authorList>
    </citation>
    <scope>NUCLEOTIDE SEQUENCE [LARGE SCALE GENOMIC DNA]</scope>
    <source>
        <strain evidence="1 2">MAFF 305830</strain>
    </source>
</reference>